<name>A0A2N9IF55_FAGSY</name>
<dbReference type="AlphaFoldDB" id="A0A2N9IF55"/>
<sequence length="171" mass="20093">MSVARRIEKLQRDFLWGGMEIEHKFHLVVDSKYGNQEREWCSNRVREPHGMNLWKHIRAGWDGFSKHITYEVGDGSWIKFWHDIWPVQDWELEVVDSIMKLLYSHVIRPGCRDSFGWTPSQQGIFQDKWRVGKSFAFALPNCSGTMEFDFDFIWSSLGDALGCGRPSHLLE</sequence>
<proteinExistence type="predicted"/>
<gene>
    <name evidence="1" type="ORF">FSB_LOCUS50827</name>
</gene>
<evidence type="ECO:0008006" key="2">
    <source>
        <dbReference type="Google" id="ProtNLM"/>
    </source>
</evidence>
<reference evidence="1" key="1">
    <citation type="submission" date="2018-02" db="EMBL/GenBank/DDBJ databases">
        <authorList>
            <person name="Cohen D.B."/>
            <person name="Kent A.D."/>
        </authorList>
    </citation>
    <scope>NUCLEOTIDE SEQUENCE</scope>
</reference>
<dbReference type="EMBL" id="OIVN01005556">
    <property type="protein sequence ID" value="SPD22945.1"/>
    <property type="molecule type" value="Genomic_DNA"/>
</dbReference>
<evidence type="ECO:0000313" key="1">
    <source>
        <dbReference type="EMBL" id="SPD22945.1"/>
    </source>
</evidence>
<organism evidence="1">
    <name type="scientific">Fagus sylvatica</name>
    <name type="common">Beechnut</name>
    <dbReference type="NCBI Taxonomy" id="28930"/>
    <lineage>
        <taxon>Eukaryota</taxon>
        <taxon>Viridiplantae</taxon>
        <taxon>Streptophyta</taxon>
        <taxon>Embryophyta</taxon>
        <taxon>Tracheophyta</taxon>
        <taxon>Spermatophyta</taxon>
        <taxon>Magnoliopsida</taxon>
        <taxon>eudicotyledons</taxon>
        <taxon>Gunneridae</taxon>
        <taxon>Pentapetalae</taxon>
        <taxon>rosids</taxon>
        <taxon>fabids</taxon>
        <taxon>Fagales</taxon>
        <taxon>Fagaceae</taxon>
        <taxon>Fagus</taxon>
    </lineage>
</organism>
<accession>A0A2N9IF55</accession>
<protein>
    <recommendedName>
        <fullName evidence="2">Reverse transcriptase zinc-binding domain-containing protein</fullName>
    </recommendedName>
</protein>